<protein>
    <submittedName>
        <fullName evidence="1">Uncharacterized protein</fullName>
    </submittedName>
</protein>
<dbReference type="AlphaFoldDB" id="U5NFP0"/>
<dbReference type="RefSeq" id="WP_022769341.1">
    <property type="nucleotide sequence ID" value="NC_022575.1"/>
</dbReference>
<name>U5NFP0_9MOLU</name>
<dbReference type="Proteomes" id="UP000017119">
    <property type="component" value="Chromosome"/>
</dbReference>
<dbReference type="PATRIC" id="fig|1403316.3.peg.188"/>
<sequence>MNDGILIDQFNKWFGYRKIPFSEKISAEVKEQFMTNGGWKGVVDINCTNVKSTSTLTWIMSWVTQQMPEQIGCWEFYHLIFRNDRSENVKERRWCLFEIPKTKSFIKETMILEPFVVASWKQGNKFWSKCEVFGI</sequence>
<dbReference type="OrthoDB" id="401169at2"/>
<dbReference type="STRING" id="1403316.PRV_01075"/>
<gene>
    <name evidence="1" type="ORF">PRV_01075</name>
</gene>
<dbReference type="EMBL" id="CP006771">
    <property type="protein sequence ID" value="AGX88979.1"/>
    <property type="molecule type" value="Genomic_DNA"/>
</dbReference>
<organism evidence="1 2">
    <name type="scientific">Mycoplasma parvum str. Indiana</name>
    <dbReference type="NCBI Taxonomy" id="1403316"/>
    <lineage>
        <taxon>Bacteria</taxon>
        <taxon>Bacillati</taxon>
        <taxon>Mycoplasmatota</taxon>
        <taxon>Mollicutes</taxon>
        <taxon>Mycoplasmataceae</taxon>
        <taxon>Mycoplasma</taxon>
    </lineage>
</organism>
<accession>U5NFP0</accession>
<dbReference type="HOGENOM" id="CLU_1914769_0_0_14"/>
<evidence type="ECO:0000313" key="2">
    <source>
        <dbReference type="Proteomes" id="UP000017119"/>
    </source>
</evidence>
<keyword evidence="2" id="KW-1185">Reference proteome</keyword>
<dbReference type="KEGG" id="mpv:PRV_01075"/>
<reference evidence="1 2" key="1">
    <citation type="journal article" date="2013" name="Genome Announc.">
        <title>Genome Sequence of Mycoplasma parvum (Formerly Eperythrozoon parvum), a Diminutive Hemoplasma of the Pig.</title>
        <authorList>
            <person name="do Nascimento N.C."/>
            <person name="Dos Santos A.P."/>
            <person name="Chu Y."/>
            <person name="Guimaraes A.M."/>
            <person name="Pagliaro A."/>
            <person name="Messick J.B."/>
        </authorList>
    </citation>
    <scope>NUCLEOTIDE SEQUENCE [LARGE SCALE GENOMIC DNA]</scope>
    <source>
        <strain evidence="1 2">Indiana</strain>
    </source>
</reference>
<proteinExistence type="predicted"/>
<evidence type="ECO:0000313" key="1">
    <source>
        <dbReference type="EMBL" id="AGX88979.1"/>
    </source>
</evidence>